<sequence>PPTTPTPTTPTTPPATPTPPPPGSTTPGTGTPPGTNAPGLPTPWALHLASRFGYGMTPGLNAAMHAAGGPDRWFEQQLSPASVPDAAADAMQGWWASIDADHTTIWQRDRDGVESGWSAMANYARWCLARRIHSQRQVLEVMTEFWENHLHVPVQDDGVFTHRAPYGKLLRSHALGRFDQMLVAAITHPAMGISLDNASSTKRAPNENLGRELLELHTVGRGSYTEDHVKSSARILTGYRVDTWRTWNAWYDTASHWTGPVQVMGFAHPNADADGRPVAEAYLTYLAHHPLTAARIARKLAVRFVSDQPSEQLVADLAAVYLAHGTAIDPVLRALVAHPEFRAAVGAKVRTPTDDVVATYRALGAQLHQPTGSSSAANAILWQSQAIGQSPFAWGRPDGQPQDNRSWSSATRVLASFQFHYSVAGRWWPKLDVTYREPIAWVPTPGMRFDALVDHLCTQLLGTNAPQRLVTAACQATGTRADEAITSTHAIVLWKMPMLLTTLLDSPDHLHR</sequence>
<evidence type="ECO:0000313" key="2">
    <source>
        <dbReference type="EMBL" id="CAA9367866.1"/>
    </source>
</evidence>
<evidence type="ECO:0000256" key="1">
    <source>
        <dbReference type="SAM" id="MobiDB-lite"/>
    </source>
</evidence>
<gene>
    <name evidence="2" type="ORF">AVDCRST_MAG32-258</name>
</gene>
<reference evidence="2" key="1">
    <citation type="submission" date="2020-02" db="EMBL/GenBank/DDBJ databases">
        <authorList>
            <person name="Meier V. D."/>
        </authorList>
    </citation>
    <scope>NUCLEOTIDE SEQUENCE</scope>
    <source>
        <strain evidence="2">AVDCRST_MAG32</strain>
    </source>
</reference>
<feature type="compositionally biased region" description="Pro residues" evidence="1">
    <location>
        <begin position="1"/>
        <end position="24"/>
    </location>
</feature>
<feature type="non-terminal residue" evidence="2">
    <location>
        <position position="1"/>
    </location>
</feature>
<protein>
    <recommendedName>
        <fullName evidence="3">DUF1800 domain-containing protein</fullName>
    </recommendedName>
</protein>
<name>A0A6J4MSV8_9ACTN</name>
<evidence type="ECO:0008006" key="3">
    <source>
        <dbReference type="Google" id="ProtNLM"/>
    </source>
</evidence>
<dbReference type="AlphaFoldDB" id="A0A6J4MSV8"/>
<dbReference type="Pfam" id="PF08811">
    <property type="entry name" value="DUF1800"/>
    <property type="match status" value="1"/>
</dbReference>
<proteinExistence type="predicted"/>
<dbReference type="InterPro" id="IPR014917">
    <property type="entry name" value="DUF1800"/>
</dbReference>
<organism evidence="2">
    <name type="scientific">uncultured Nocardioides sp</name>
    <dbReference type="NCBI Taxonomy" id="198441"/>
    <lineage>
        <taxon>Bacteria</taxon>
        <taxon>Bacillati</taxon>
        <taxon>Actinomycetota</taxon>
        <taxon>Actinomycetes</taxon>
        <taxon>Propionibacteriales</taxon>
        <taxon>Nocardioidaceae</taxon>
        <taxon>Nocardioides</taxon>
        <taxon>environmental samples</taxon>
    </lineage>
</organism>
<feature type="compositionally biased region" description="Low complexity" evidence="1">
    <location>
        <begin position="25"/>
        <end position="42"/>
    </location>
</feature>
<dbReference type="EMBL" id="CADCUM010000010">
    <property type="protein sequence ID" value="CAA9367866.1"/>
    <property type="molecule type" value="Genomic_DNA"/>
</dbReference>
<feature type="region of interest" description="Disordered" evidence="1">
    <location>
        <begin position="1"/>
        <end position="42"/>
    </location>
</feature>
<accession>A0A6J4MSV8</accession>